<dbReference type="EMBL" id="BK015534">
    <property type="protein sequence ID" value="DAE11527.1"/>
    <property type="molecule type" value="Genomic_DNA"/>
</dbReference>
<sequence>MNVDLLTMLKVDLGITAEAYNDRLYADLQAAKSYIAREGITLNETIEDDQLVVQYAAWLWRKRGGDEQSSMPRMLRYLLNNRLFSEKMRGNDDG</sequence>
<name>A0A8S5PWY9_9CAUD</name>
<accession>A0A8S5PWY9</accession>
<reference evidence="1" key="1">
    <citation type="journal article" date="2021" name="Proc. Natl. Acad. Sci. U.S.A.">
        <title>A Catalog of Tens of Thousands of Viruses from Human Metagenomes Reveals Hidden Associations with Chronic Diseases.</title>
        <authorList>
            <person name="Tisza M.J."/>
            <person name="Buck C.B."/>
        </authorList>
    </citation>
    <scope>NUCLEOTIDE SEQUENCE</scope>
    <source>
        <strain evidence="1">Ct4tH12</strain>
    </source>
</reference>
<organism evidence="1">
    <name type="scientific">Myoviridae sp. ct4tH12</name>
    <dbReference type="NCBI Taxonomy" id="2825031"/>
    <lineage>
        <taxon>Viruses</taxon>
        <taxon>Duplodnaviria</taxon>
        <taxon>Heunggongvirae</taxon>
        <taxon>Uroviricota</taxon>
        <taxon>Caudoviricetes</taxon>
    </lineage>
</organism>
<protein>
    <submittedName>
        <fullName evidence="1">Head Tail Connector Protein</fullName>
    </submittedName>
</protein>
<proteinExistence type="predicted"/>
<evidence type="ECO:0000313" key="1">
    <source>
        <dbReference type="EMBL" id="DAE11527.1"/>
    </source>
</evidence>